<dbReference type="EMBL" id="GBXM01042071">
    <property type="protein sequence ID" value="JAH66506.1"/>
    <property type="molecule type" value="Transcribed_RNA"/>
</dbReference>
<name>A0A0E9UL94_ANGAN</name>
<dbReference type="AlphaFoldDB" id="A0A0E9UL94"/>
<reference evidence="1" key="2">
    <citation type="journal article" date="2015" name="Fish Shellfish Immunol.">
        <title>Early steps in the European eel (Anguilla anguilla)-Vibrio vulnificus interaction in the gills: Role of the RtxA13 toxin.</title>
        <authorList>
            <person name="Callol A."/>
            <person name="Pajuelo D."/>
            <person name="Ebbesson L."/>
            <person name="Teles M."/>
            <person name="MacKenzie S."/>
            <person name="Amaro C."/>
        </authorList>
    </citation>
    <scope>NUCLEOTIDE SEQUENCE</scope>
</reference>
<protein>
    <submittedName>
        <fullName evidence="1">Uncharacterized protein</fullName>
    </submittedName>
</protein>
<reference evidence="1" key="1">
    <citation type="submission" date="2014-11" db="EMBL/GenBank/DDBJ databases">
        <authorList>
            <person name="Amaro Gonzalez C."/>
        </authorList>
    </citation>
    <scope>NUCLEOTIDE SEQUENCE</scope>
</reference>
<organism evidence="1">
    <name type="scientific">Anguilla anguilla</name>
    <name type="common">European freshwater eel</name>
    <name type="synonym">Muraena anguilla</name>
    <dbReference type="NCBI Taxonomy" id="7936"/>
    <lineage>
        <taxon>Eukaryota</taxon>
        <taxon>Metazoa</taxon>
        <taxon>Chordata</taxon>
        <taxon>Craniata</taxon>
        <taxon>Vertebrata</taxon>
        <taxon>Euteleostomi</taxon>
        <taxon>Actinopterygii</taxon>
        <taxon>Neopterygii</taxon>
        <taxon>Teleostei</taxon>
        <taxon>Anguilliformes</taxon>
        <taxon>Anguillidae</taxon>
        <taxon>Anguilla</taxon>
    </lineage>
</organism>
<evidence type="ECO:0000313" key="1">
    <source>
        <dbReference type="EMBL" id="JAH66506.1"/>
    </source>
</evidence>
<proteinExistence type="predicted"/>
<accession>A0A0E9UL94</accession>
<sequence>MQDIKAVSAPACCIALLHLECNPLKESSKTAYKKLAVHWLMSWKRGLFNSCHLISAILQK</sequence>